<reference evidence="4" key="1">
    <citation type="submission" date="2019-09" db="EMBL/GenBank/DDBJ databases">
        <authorList>
            <person name="Teo W.F.A."/>
            <person name="Duangmal K."/>
        </authorList>
    </citation>
    <scope>NUCLEOTIDE SEQUENCE [LARGE SCALE GENOMIC DNA]</scope>
    <source>
        <strain evidence="4">K81G1</strain>
    </source>
</reference>
<keyword evidence="1" id="KW-0560">Oxidoreductase</keyword>
<dbReference type="Gene3D" id="1.20.1090.10">
    <property type="entry name" value="Dehydroquinate synthase-like - alpha domain"/>
    <property type="match status" value="1"/>
</dbReference>
<evidence type="ECO:0000313" key="4">
    <source>
        <dbReference type="EMBL" id="KAA9159609.1"/>
    </source>
</evidence>
<dbReference type="GO" id="GO:0046872">
    <property type="term" value="F:metal ion binding"/>
    <property type="evidence" value="ECO:0007669"/>
    <property type="project" value="InterPro"/>
</dbReference>
<dbReference type="CDD" id="cd08551">
    <property type="entry name" value="Fe-ADH"/>
    <property type="match status" value="1"/>
</dbReference>
<dbReference type="SUPFAM" id="SSF56796">
    <property type="entry name" value="Dehydroquinate synthase-like"/>
    <property type="match status" value="1"/>
</dbReference>
<organism evidence="4 5">
    <name type="scientific">Amycolatopsis acidicola</name>
    <dbReference type="NCBI Taxonomy" id="2596893"/>
    <lineage>
        <taxon>Bacteria</taxon>
        <taxon>Bacillati</taxon>
        <taxon>Actinomycetota</taxon>
        <taxon>Actinomycetes</taxon>
        <taxon>Pseudonocardiales</taxon>
        <taxon>Pseudonocardiaceae</taxon>
        <taxon>Amycolatopsis</taxon>
    </lineage>
</organism>
<dbReference type="PANTHER" id="PTHR11496:SF83">
    <property type="entry name" value="HYDROXYACID-OXOACID TRANSHYDROGENASE, MITOCHONDRIAL"/>
    <property type="match status" value="1"/>
</dbReference>
<dbReference type="Pfam" id="PF25137">
    <property type="entry name" value="ADH_Fe_C"/>
    <property type="match status" value="1"/>
</dbReference>
<sequence length="408" mass="42028">MHRHRRIPGNAGQVWPFRGARARRRSLGVGAAVSALVRPPVRIGPVTGLRRVLTDKRIRRLLVVTDAGVSEAGWADLVAALILASNRKPVVWRGVHGCPGETVVERCAQAYRSGRHDALVAVGGGSVIDAAKAAAGLLGEPGSPRLAQFEGLGQFTGAAPPVFAVPTTPGGAEVTAHAVIAGPHGRRYAVSGLGLRPSAVLLDPALAATAPREVVLDTALDSLLHAIEAFFARAGTPVTSGLALRAVGRITRSLQSVVDGQPGVSRELGFGCLLASVAMANTNAGVVHALGYPLTSEYGLSHGRANAVVAPAALSMLGGNDSERHGALLAAWHGRPAEVGAAFAALLDELGVPTGLDTYCVPDGDLPRLAGLAATYRPVLENTPVAVTKPALLELYRRSWPAKVAAAT</sequence>
<dbReference type="Proteomes" id="UP000319769">
    <property type="component" value="Unassembled WGS sequence"/>
</dbReference>
<dbReference type="InterPro" id="IPR018211">
    <property type="entry name" value="ADH_Fe_CS"/>
</dbReference>
<evidence type="ECO:0000256" key="1">
    <source>
        <dbReference type="ARBA" id="ARBA00023002"/>
    </source>
</evidence>
<dbReference type="Gene3D" id="3.40.50.1970">
    <property type="match status" value="1"/>
</dbReference>
<dbReference type="EMBL" id="VMNW02000028">
    <property type="protein sequence ID" value="KAA9159609.1"/>
    <property type="molecule type" value="Genomic_DNA"/>
</dbReference>
<dbReference type="Pfam" id="PF00465">
    <property type="entry name" value="Fe-ADH"/>
    <property type="match status" value="1"/>
</dbReference>
<proteinExistence type="predicted"/>
<evidence type="ECO:0000313" key="5">
    <source>
        <dbReference type="Proteomes" id="UP000319769"/>
    </source>
</evidence>
<name>A0A5N0V3X5_9PSEU</name>
<keyword evidence="5" id="KW-1185">Reference proteome</keyword>
<comment type="caution">
    <text evidence="4">The sequence shown here is derived from an EMBL/GenBank/DDBJ whole genome shotgun (WGS) entry which is preliminary data.</text>
</comment>
<evidence type="ECO:0000259" key="2">
    <source>
        <dbReference type="Pfam" id="PF00465"/>
    </source>
</evidence>
<protein>
    <submittedName>
        <fullName evidence="4">Iron-containing alcohol dehydrogenase</fullName>
    </submittedName>
</protein>
<feature type="domain" description="Alcohol dehydrogenase iron-type/glycerol dehydrogenase GldA" evidence="2">
    <location>
        <begin position="49"/>
        <end position="204"/>
    </location>
</feature>
<feature type="domain" description="Fe-containing alcohol dehydrogenase-like C-terminal" evidence="3">
    <location>
        <begin position="217"/>
        <end position="399"/>
    </location>
</feature>
<dbReference type="AlphaFoldDB" id="A0A5N0V3X5"/>
<evidence type="ECO:0000259" key="3">
    <source>
        <dbReference type="Pfam" id="PF25137"/>
    </source>
</evidence>
<accession>A0A5N0V3X5</accession>
<dbReference type="InterPro" id="IPR001670">
    <property type="entry name" value="ADH_Fe/GldA"/>
</dbReference>
<gene>
    <name evidence="4" type="ORF">FPZ12_019765</name>
</gene>
<dbReference type="InterPro" id="IPR039697">
    <property type="entry name" value="Alcohol_dehydrogenase_Fe"/>
</dbReference>
<dbReference type="OrthoDB" id="323926at2"/>
<dbReference type="GO" id="GO:0004022">
    <property type="term" value="F:alcohol dehydrogenase (NAD+) activity"/>
    <property type="evidence" value="ECO:0007669"/>
    <property type="project" value="TreeGrafter"/>
</dbReference>
<dbReference type="InterPro" id="IPR056798">
    <property type="entry name" value="ADH_Fe_C"/>
</dbReference>
<dbReference type="PANTHER" id="PTHR11496">
    <property type="entry name" value="ALCOHOL DEHYDROGENASE"/>
    <property type="match status" value="1"/>
</dbReference>
<dbReference type="PROSITE" id="PS00060">
    <property type="entry name" value="ADH_IRON_2"/>
    <property type="match status" value="1"/>
</dbReference>